<feature type="domain" description="Methyltransferase regulatory" evidence="2">
    <location>
        <begin position="214"/>
        <end position="296"/>
    </location>
</feature>
<dbReference type="AlphaFoldDB" id="A0A158HZM5"/>
<reference evidence="3 4" key="1">
    <citation type="submission" date="2016-01" db="EMBL/GenBank/DDBJ databases">
        <authorList>
            <person name="Oliw E.H."/>
        </authorList>
    </citation>
    <scope>NUCLEOTIDE SEQUENCE [LARGE SCALE GENOMIC DNA]</scope>
    <source>
        <strain evidence="3">LMG 27134</strain>
    </source>
</reference>
<dbReference type="GO" id="GO:0008168">
    <property type="term" value="F:methyltransferase activity"/>
    <property type="evidence" value="ECO:0007669"/>
    <property type="project" value="UniProtKB-KW"/>
</dbReference>
<evidence type="ECO:0000313" key="3">
    <source>
        <dbReference type="EMBL" id="SAL49746.1"/>
    </source>
</evidence>
<proteinExistence type="predicted"/>
<evidence type="ECO:0000259" key="1">
    <source>
        <dbReference type="Pfam" id="PF08242"/>
    </source>
</evidence>
<dbReference type="GO" id="GO:0032259">
    <property type="term" value="P:methylation"/>
    <property type="evidence" value="ECO:0007669"/>
    <property type="project" value="UniProtKB-KW"/>
</dbReference>
<dbReference type="InterPro" id="IPR013217">
    <property type="entry name" value="Methyltransf_12"/>
</dbReference>
<dbReference type="EMBL" id="FCOK02000037">
    <property type="protein sequence ID" value="SAL49746.1"/>
    <property type="molecule type" value="Genomic_DNA"/>
</dbReference>
<dbReference type="Proteomes" id="UP000054683">
    <property type="component" value="Unassembled WGS sequence"/>
</dbReference>
<evidence type="ECO:0000313" key="4">
    <source>
        <dbReference type="Proteomes" id="UP000054683"/>
    </source>
</evidence>
<gene>
    <name evidence="3" type="ORF">AWB69_05016</name>
</gene>
<dbReference type="RefSeq" id="WP_197500306.1">
    <property type="nucleotide sequence ID" value="NZ_FCOK02000037.1"/>
</dbReference>
<evidence type="ECO:0000259" key="2">
    <source>
        <dbReference type="Pfam" id="PF10119"/>
    </source>
</evidence>
<dbReference type="Pfam" id="PF08242">
    <property type="entry name" value="Methyltransf_12"/>
    <property type="match status" value="1"/>
</dbReference>
<keyword evidence="3" id="KW-0489">Methyltransferase</keyword>
<name>A0A158HZM5_9BURK</name>
<feature type="domain" description="Methyltransferase type 12" evidence="1">
    <location>
        <begin position="47"/>
        <end position="147"/>
    </location>
</feature>
<dbReference type="SUPFAM" id="SSF53335">
    <property type="entry name" value="S-adenosyl-L-methionine-dependent methyltransferases"/>
    <property type="match status" value="1"/>
</dbReference>
<dbReference type="InterPro" id="IPR018773">
    <property type="entry name" value="MeTrfase_reg_dom_prd"/>
</dbReference>
<dbReference type="CDD" id="cd02440">
    <property type="entry name" value="AdoMet_MTases"/>
    <property type="match status" value="1"/>
</dbReference>
<sequence>MSWTAGYNNSVAYTTGFYQEQSPTYLNACLVMQRVVPPSIEKFTYCELGFGQGLTSLILAATHPQGDFYACDFNPVHVLAAASIRDEAQLPNLTLLENSFGELAQGAVELPMFDYITMHGIISWISDETRAQIVQFLKRYLKPGGVVQVSYNAMPGLAQVLPLQRLLMRGAARGGDAWTHASELAKKLADLDAMHFKRNPDSLARVQNFANLDARYLVHEYLHEKWTPFYFADIARELADAKLSYAGGARFAHMAPVAWLSGEQRQLLDSVTDPIEAEELSDYCANRTFRSDIFVRGKAPLSDVRLREQAAHIHLWGNPMITYKQVVELEHATVTRGDALHQPLFDCLRRSEMTLAELFDAPEFAGVDMDGVLKILRLSIAVGETSIRYGGVQPRASADRLNVVLLSRVERGEVWSALASPRLGGGAGVATLDLLMMASLQEKTDRTKALSKNMDELTARVTRSLAATGLQLRVGDVEVAPGDITKRVGHLFEDSGKKLIAHSVELGFWTPQKTAVR</sequence>
<organism evidence="3 4">
    <name type="scientific">Caballeronia udeis</name>
    <dbReference type="NCBI Taxonomy" id="1232866"/>
    <lineage>
        <taxon>Bacteria</taxon>
        <taxon>Pseudomonadati</taxon>
        <taxon>Pseudomonadota</taxon>
        <taxon>Betaproteobacteria</taxon>
        <taxon>Burkholderiales</taxon>
        <taxon>Burkholderiaceae</taxon>
        <taxon>Caballeronia</taxon>
    </lineage>
</organism>
<keyword evidence="3" id="KW-0808">Transferase</keyword>
<accession>A0A158HZM5</accession>
<dbReference type="InterPro" id="IPR029063">
    <property type="entry name" value="SAM-dependent_MTases_sf"/>
</dbReference>
<protein>
    <submittedName>
        <fullName evidence="3">Putative methyltransferase regulatory domain protein</fullName>
    </submittedName>
</protein>
<dbReference type="Gene3D" id="3.40.50.150">
    <property type="entry name" value="Vaccinia Virus protein VP39"/>
    <property type="match status" value="1"/>
</dbReference>
<dbReference type="Pfam" id="PF10119">
    <property type="entry name" value="MethyTransf_Reg"/>
    <property type="match status" value="1"/>
</dbReference>